<dbReference type="Pfam" id="PF09995">
    <property type="entry name" value="MPAB_Lcp_cat"/>
    <property type="match status" value="1"/>
</dbReference>
<proteinExistence type="predicted"/>
<dbReference type="GO" id="GO:0016491">
    <property type="term" value="F:oxidoreductase activity"/>
    <property type="evidence" value="ECO:0007669"/>
    <property type="project" value="InterPro"/>
</dbReference>
<dbReference type="EMBL" id="RSAA01000001">
    <property type="protein sequence ID" value="RRO20433.1"/>
    <property type="molecule type" value="Genomic_DNA"/>
</dbReference>
<dbReference type="PANTHER" id="PTHR36151">
    <property type="entry name" value="BLR2777 PROTEIN"/>
    <property type="match status" value="1"/>
</dbReference>
<reference evidence="2 3" key="1">
    <citation type="submission" date="2018-11" db="EMBL/GenBank/DDBJ databases">
        <title>Saccharopolyspora rhizosphaerae sp. nov., an actinomycete isolated from rhizosphere soil in Thailand.</title>
        <authorList>
            <person name="Intra B."/>
            <person name="Euanorasetr J."/>
            <person name="Take A."/>
            <person name="Inahashi Y."/>
            <person name="Mori M."/>
            <person name="Panbangred W."/>
            <person name="Matsumoto A."/>
        </authorList>
    </citation>
    <scope>NUCLEOTIDE SEQUENCE [LARGE SCALE GENOMIC DNA]</scope>
    <source>
        <strain evidence="2 3">H219</strain>
    </source>
</reference>
<dbReference type="Proteomes" id="UP000274515">
    <property type="component" value="Unassembled WGS sequence"/>
</dbReference>
<keyword evidence="3" id="KW-1185">Reference proteome</keyword>
<comment type="caution">
    <text evidence="2">The sequence shown here is derived from an EMBL/GenBank/DDBJ whole genome shotgun (WGS) entry which is preliminary data.</text>
</comment>
<dbReference type="RefSeq" id="WP_125088135.1">
    <property type="nucleotide sequence ID" value="NZ_RSAA01000001.1"/>
</dbReference>
<feature type="domain" description="ER-bound oxygenase mpaB/mpaB'/Rubber oxygenase catalytic" evidence="1">
    <location>
        <begin position="19"/>
        <end position="240"/>
    </location>
</feature>
<sequence>MQGRAAERTQVDDSVLGVGVLAGAANVIMQLSHPGVGYGVVESRVDSGNLFKRPVKRTRTTITYLAVAMLGNDEERKAFRRAVNKQHAQVRSTEQSPVRYNAFDPELQLWVAACLYKGVEDIYRLFGDLADPDELDEVYRSSAALGTTLQVREDMWPPTRAEFDRYWDEQLEKVRVDDTVRDFLHDVAALKFLPAPLSTAFGPLNVFMTTGFLPPEFRDQMRLPWTEADQARFDRIIATIAGALKYVPRPLRRFPYNLALWDLRARLRFGLPLA</sequence>
<dbReference type="InterPro" id="IPR018713">
    <property type="entry name" value="MPAB/Lcp_cat_dom"/>
</dbReference>
<dbReference type="AlphaFoldDB" id="A0A3R8P693"/>
<evidence type="ECO:0000259" key="1">
    <source>
        <dbReference type="Pfam" id="PF09995"/>
    </source>
</evidence>
<gene>
    <name evidence="2" type="ORF">EIL87_00600</name>
</gene>
<accession>A0A3R8P693</accession>
<dbReference type="OrthoDB" id="3422701at2"/>
<evidence type="ECO:0000313" key="3">
    <source>
        <dbReference type="Proteomes" id="UP000274515"/>
    </source>
</evidence>
<evidence type="ECO:0000313" key="2">
    <source>
        <dbReference type="EMBL" id="RRO20433.1"/>
    </source>
</evidence>
<organism evidence="2 3">
    <name type="scientific">Saccharopolyspora rhizosphaerae</name>
    <dbReference type="NCBI Taxonomy" id="2492662"/>
    <lineage>
        <taxon>Bacteria</taxon>
        <taxon>Bacillati</taxon>
        <taxon>Actinomycetota</taxon>
        <taxon>Actinomycetes</taxon>
        <taxon>Pseudonocardiales</taxon>
        <taxon>Pseudonocardiaceae</taxon>
        <taxon>Saccharopolyspora</taxon>
    </lineage>
</organism>
<name>A0A3R8P693_9PSEU</name>
<dbReference type="PANTHER" id="PTHR36151:SF3">
    <property type="entry name" value="ER-BOUND OXYGENASE MPAB_MPAB'_RUBBER OXYGENASE CATALYTIC DOMAIN-CONTAINING PROTEIN"/>
    <property type="match status" value="1"/>
</dbReference>
<protein>
    <submittedName>
        <fullName evidence="2">DUF2236 domain-containing protein</fullName>
    </submittedName>
</protein>